<evidence type="ECO:0000259" key="11">
    <source>
        <dbReference type="PROSITE" id="PS51755"/>
    </source>
</evidence>
<evidence type="ECO:0000256" key="2">
    <source>
        <dbReference type="ARBA" id="ARBA00022490"/>
    </source>
</evidence>
<dbReference type="CDD" id="cd00383">
    <property type="entry name" value="trans_reg_C"/>
    <property type="match status" value="1"/>
</dbReference>
<dbReference type="InterPro" id="IPR001867">
    <property type="entry name" value="OmpR/PhoB-type_DNA-bd"/>
</dbReference>
<dbReference type="AlphaFoldDB" id="A0A969W9J1"/>
<feature type="modified residue" description="4-aspartylphosphate" evidence="8">
    <location>
        <position position="65"/>
    </location>
</feature>
<organism evidence="12 13">
    <name type="scientific">Solimonas marina</name>
    <dbReference type="NCBI Taxonomy" id="2714601"/>
    <lineage>
        <taxon>Bacteria</taxon>
        <taxon>Pseudomonadati</taxon>
        <taxon>Pseudomonadota</taxon>
        <taxon>Gammaproteobacteria</taxon>
        <taxon>Nevskiales</taxon>
        <taxon>Nevskiaceae</taxon>
        <taxon>Solimonas</taxon>
    </lineage>
</organism>
<dbReference type="InterPro" id="IPR036388">
    <property type="entry name" value="WH-like_DNA-bd_sf"/>
</dbReference>
<dbReference type="RefSeq" id="WP_168148162.1">
    <property type="nucleotide sequence ID" value="NZ_JAAVXB010000005.1"/>
</dbReference>
<keyword evidence="13" id="KW-1185">Reference proteome</keyword>
<sequence>MPSVPPPATHRVPPSILIADDDEELCQLLADLLRDEGFEVETVHDGDSVLGRLAAECSPDLLILDVTMPGTDGLQALRELRAYHPLPVIMLSAHGALGDRVVGLDAGADDYLAKPCPPRELLARIRAQLRRQTMQLPDDLTLGSLQLDVTVHRACVDGCDLRLTAAEFRLLLALTRRAGRVVGKAELTRAALGREIERYDRSLDVHVSRVRRKLQDASLQAPRIEAVRGSGYRLVSPADSESPMTALPMCSTVPADMVPAEPA</sequence>
<name>A0A969W9J1_9GAMM</name>
<feature type="DNA-binding region" description="OmpR/PhoB-type" evidence="9">
    <location>
        <begin position="137"/>
        <end position="236"/>
    </location>
</feature>
<keyword evidence="7" id="KW-0804">Transcription</keyword>
<evidence type="ECO:0000256" key="7">
    <source>
        <dbReference type="ARBA" id="ARBA00023163"/>
    </source>
</evidence>
<accession>A0A969W9J1</accession>
<dbReference type="InterPro" id="IPR011006">
    <property type="entry name" value="CheY-like_superfamily"/>
</dbReference>
<dbReference type="GO" id="GO:0006355">
    <property type="term" value="P:regulation of DNA-templated transcription"/>
    <property type="evidence" value="ECO:0007669"/>
    <property type="project" value="InterPro"/>
</dbReference>
<dbReference type="SMART" id="SM00448">
    <property type="entry name" value="REC"/>
    <property type="match status" value="1"/>
</dbReference>
<evidence type="ECO:0000313" key="13">
    <source>
        <dbReference type="Proteomes" id="UP000653472"/>
    </source>
</evidence>
<dbReference type="PROSITE" id="PS50110">
    <property type="entry name" value="RESPONSE_REGULATORY"/>
    <property type="match status" value="1"/>
</dbReference>
<dbReference type="PROSITE" id="PS51755">
    <property type="entry name" value="OMPR_PHOB"/>
    <property type="match status" value="1"/>
</dbReference>
<evidence type="ECO:0000259" key="10">
    <source>
        <dbReference type="PROSITE" id="PS50110"/>
    </source>
</evidence>
<evidence type="ECO:0000256" key="9">
    <source>
        <dbReference type="PROSITE-ProRule" id="PRU01091"/>
    </source>
</evidence>
<dbReference type="Gene3D" id="3.40.50.2300">
    <property type="match status" value="1"/>
</dbReference>
<feature type="domain" description="OmpR/PhoB-type" evidence="11">
    <location>
        <begin position="137"/>
        <end position="236"/>
    </location>
</feature>
<keyword evidence="4" id="KW-0902">Two-component regulatory system</keyword>
<dbReference type="Pfam" id="PF00072">
    <property type="entry name" value="Response_reg"/>
    <property type="match status" value="1"/>
</dbReference>
<keyword evidence="6 9" id="KW-0238">DNA-binding</keyword>
<dbReference type="Pfam" id="PF00486">
    <property type="entry name" value="Trans_reg_C"/>
    <property type="match status" value="1"/>
</dbReference>
<gene>
    <name evidence="12" type="ORF">G7Y82_11055</name>
</gene>
<dbReference type="SMART" id="SM00862">
    <property type="entry name" value="Trans_reg_C"/>
    <property type="match status" value="1"/>
</dbReference>
<dbReference type="GO" id="GO:0032993">
    <property type="term" value="C:protein-DNA complex"/>
    <property type="evidence" value="ECO:0007669"/>
    <property type="project" value="TreeGrafter"/>
</dbReference>
<keyword evidence="3 8" id="KW-0597">Phosphoprotein</keyword>
<dbReference type="GO" id="GO:0005829">
    <property type="term" value="C:cytosol"/>
    <property type="evidence" value="ECO:0007669"/>
    <property type="project" value="TreeGrafter"/>
</dbReference>
<dbReference type="SUPFAM" id="SSF52172">
    <property type="entry name" value="CheY-like"/>
    <property type="match status" value="1"/>
</dbReference>
<dbReference type="InterPro" id="IPR001789">
    <property type="entry name" value="Sig_transdc_resp-reg_receiver"/>
</dbReference>
<dbReference type="GO" id="GO:0000156">
    <property type="term" value="F:phosphorelay response regulator activity"/>
    <property type="evidence" value="ECO:0007669"/>
    <property type="project" value="TreeGrafter"/>
</dbReference>
<dbReference type="EMBL" id="JAAVXB010000005">
    <property type="protein sequence ID" value="NKF22857.1"/>
    <property type="molecule type" value="Genomic_DNA"/>
</dbReference>
<evidence type="ECO:0000256" key="3">
    <source>
        <dbReference type="ARBA" id="ARBA00022553"/>
    </source>
</evidence>
<proteinExistence type="predicted"/>
<keyword evidence="5" id="KW-0805">Transcription regulation</keyword>
<dbReference type="Gene3D" id="6.10.250.690">
    <property type="match status" value="1"/>
</dbReference>
<dbReference type="InterPro" id="IPR039420">
    <property type="entry name" value="WalR-like"/>
</dbReference>
<keyword evidence="2" id="KW-0963">Cytoplasm</keyword>
<dbReference type="GO" id="GO:0000976">
    <property type="term" value="F:transcription cis-regulatory region binding"/>
    <property type="evidence" value="ECO:0007669"/>
    <property type="project" value="TreeGrafter"/>
</dbReference>
<evidence type="ECO:0000256" key="8">
    <source>
        <dbReference type="PROSITE-ProRule" id="PRU00169"/>
    </source>
</evidence>
<dbReference type="Proteomes" id="UP000653472">
    <property type="component" value="Unassembled WGS sequence"/>
</dbReference>
<protein>
    <submittedName>
        <fullName evidence="12">Response regulator transcription factor</fullName>
    </submittedName>
</protein>
<comment type="subcellular location">
    <subcellularLocation>
        <location evidence="1">Cytoplasm</location>
    </subcellularLocation>
</comment>
<evidence type="ECO:0000313" key="12">
    <source>
        <dbReference type="EMBL" id="NKF22857.1"/>
    </source>
</evidence>
<evidence type="ECO:0000256" key="6">
    <source>
        <dbReference type="ARBA" id="ARBA00023125"/>
    </source>
</evidence>
<comment type="caution">
    <text evidence="12">The sequence shown here is derived from an EMBL/GenBank/DDBJ whole genome shotgun (WGS) entry which is preliminary data.</text>
</comment>
<reference evidence="12" key="1">
    <citation type="submission" date="2020-03" db="EMBL/GenBank/DDBJ databases">
        <title>Solimonas marina sp. nov., isolated from deep seawater of the Pacific Ocean.</title>
        <authorList>
            <person name="Liu X."/>
            <person name="Lai Q."/>
            <person name="Sun F."/>
            <person name="Gai Y."/>
            <person name="Li G."/>
            <person name="Shao Z."/>
        </authorList>
    </citation>
    <scope>NUCLEOTIDE SEQUENCE</scope>
    <source>
        <strain evidence="12">C16B3</strain>
    </source>
</reference>
<evidence type="ECO:0000256" key="1">
    <source>
        <dbReference type="ARBA" id="ARBA00004496"/>
    </source>
</evidence>
<evidence type="ECO:0000256" key="5">
    <source>
        <dbReference type="ARBA" id="ARBA00023015"/>
    </source>
</evidence>
<dbReference type="PANTHER" id="PTHR48111:SF39">
    <property type="entry name" value="TRANSCRIPTIONAL REGULATORY PROTEIN CPXR"/>
    <property type="match status" value="1"/>
</dbReference>
<dbReference type="PANTHER" id="PTHR48111">
    <property type="entry name" value="REGULATOR OF RPOS"/>
    <property type="match status" value="1"/>
</dbReference>
<dbReference type="Gene3D" id="1.10.10.10">
    <property type="entry name" value="Winged helix-like DNA-binding domain superfamily/Winged helix DNA-binding domain"/>
    <property type="match status" value="1"/>
</dbReference>
<evidence type="ECO:0000256" key="4">
    <source>
        <dbReference type="ARBA" id="ARBA00023012"/>
    </source>
</evidence>
<feature type="domain" description="Response regulatory" evidence="10">
    <location>
        <begin position="15"/>
        <end position="129"/>
    </location>
</feature>